<organism evidence="5 6">
    <name type="scientific">Microbacterium dauci</name>
    <dbReference type="NCBI Taxonomy" id="3048008"/>
    <lineage>
        <taxon>Bacteria</taxon>
        <taxon>Bacillati</taxon>
        <taxon>Actinomycetota</taxon>
        <taxon>Actinomycetes</taxon>
        <taxon>Micrococcales</taxon>
        <taxon>Microbacteriaceae</taxon>
        <taxon>Microbacterium</taxon>
    </lineage>
</organism>
<evidence type="ECO:0000256" key="3">
    <source>
        <dbReference type="ARBA" id="ARBA00022729"/>
    </source>
</evidence>
<keyword evidence="4" id="KW-0472">Membrane</keyword>
<dbReference type="Gene3D" id="3.40.190.10">
    <property type="entry name" value="Periplasmic binding protein-like II"/>
    <property type="match status" value="2"/>
</dbReference>
<reference evidence="5 6" key="1">
    <citation type="submission" date="2023-05" db="EMBL/GenBank/DDBJ databases">
        <title>Microbacterium dauci sp.nov., Isolated from Carrot Rhizosphere Soil.</title>
        <authorList>
            <person name="Xiao Z."/>
            <person name="Zheng J."/>
        </authorList>
    </citation>
    <scope>NUCLEOTIDE SEQUENCE [LARGE SCALE GENOMIC DNA]</scope>
    <source>
        <strain evidence="5 6">LX3-4</strain>
    </source>
</reference>
<evidence type="ECO:0000313" key="5">
    <source>
        <dbReference type="EMBL" id="MDJ1114472.1"/>
    </source>
</evidence>
<dbReference type="InterPro" id="IPR006061">
    <property type="entry name" value="SBP_1_CS"/>
</dbReference>
<feature type="transmembrane region" description="Helical" evidence="4">
    <location>
        <begin position="12"/>
        <end position="32"/>
    </location>
</feature>
<dbReference type="PROSITE" id="PS01037">
    <property type="entry name" value="SBP_BACTERIAL_1"/>
    <property type="match status" value="1"/>
</dbReference>
<dbReference type="RefSeq" id="WP_283716092.1">
    <property type="nucleotide sequence ID" value="NZ_JASJND010000005.1"/>
</dbReference>
<evidence type="ECO:0000256" key="1">
    <source>
        <dbReference type="ARBA" id="ARBA00008520"/>
    </source>
</evidence>
<evidence type="ECO:0000256" key="2">
    <source>
        <dbReference type="ARBA" id="ARBA00022448"/>
    </source>
</evidence>
<sequence>MSNDARPRIRRFTAVAVGITAMALTGCGFVNAPPSDQEEASGTVTAYVNTEMTTGLGVVSEAFTEESGLELDMNSAETADLNTQLRVQLTSDTAADLLRVSPGMSSPVAAGVLATAGELADLSDEPWAADVDPAMAALATVDGRLHAFPVARNSIAMVYNKAVFEEAGIDAPPETWSELLDAAEKIAAVGKTPIAAGLAEGIHLQFYIYALAASIGFADGTDLNDRQLAGETSFADDPAWAEVFEKFEALFPYFTPDSTGVPPDQAMQELARGDAGMHLNVTAALPAIADYSEEGADAFGVFVMPGTDDAGDTRLPMAPEFIAINANAKNLEGAKSFLEFFGTQEQVQAYADAAGSIPGLSVGASPSNEALTPILPFVDEGRTAPFANYLWPNGDTQQTLLQQGVLWVNGDITADEVAQQMDAKFEMGAPE</sequence>
<protein>
    <submittedName>
        <fullName evidence="5">Extracellular solute-binding protein</fullName>
    </submittedName>
</protein>
<gene>
    <name evidence="5" type="ORF">QNI14_08400</name>
</gene>
<comment type="similarity">
    <text evidence="1">Belongs to the bacterial solute-binding protein 1 family.</text>
</comment>
<evidence type="ECO:0000313" key="6">
    <source>
        <dbReference type="Proteomes" id="UP001321481"/>
    </source>
</evidence>
<dbReference type="Pfam" id="PF13416">
    <property type="entry name" value="SBP_bac_8"/>
    <property type="match status" value="1"/>
</dbReference>
<dbReference type="PANTHER" id="PTHR43649">
    <property type="entry name" value="ARABINOSE-BINDING PROTEIN-RELATED"/>
    <property type="match status" value="1"/>
</dbReference>
<name>A0ABT6ZE82_9MICO</name>
<dbReference type="EMBL" id="JASJND010000005">
    <property type="protein sequence ID" value="MDJ1114472.1"/>
    <property type="molecule type" value="Genomic_DNA"/>
</dbReference>
<keyword evidence="6" id="KW-1185">Reference proteome</keyword>
<keyword evidence="4" id="KW-1133">Transmembrane helix</keyword>
<proteinExistence type="inferred from homology"/>
<dbReference type="InterPro" id="IPR050490">
    <property type="entry name" value="Bact_solute-bd_prot1"/>
</dbReference>
<keyword evidence="4" id="KW-0812">Transmembrane</keyword>
<evidence type="ECO:0000256" key="4">
    <source>
        <dbReference type="SAM" id="Phobius"/>
    </source>
</evidence>
<dbReference type="PROSITE" id="PS51257">
    <property type="entry name" value="PROKAR_LIPOPROTEIN"/>
    <property type="match status" value="1"/>
</dbReference>
<dbReference type="PANTHER" id="PTHR43649:SF12">
    <property type="entry name" value="DIACETYLCHITOBIOSE BINDING PROTEIN DASA"/>
    <property type="match status" value="1"/>
</dbReference>
<dbReference type="Proteomes" id="UP001321481">
    <property type="component" value="Unassembled WGS sequence"/>
</dbReference>
<dbReference type="SUPFAM" id="SSF53850">
    <property type="entry name" value="Periplasmic binding protein-like II"/>
    <property type="match status" value="1"/>
</dbReference>
<dbReference type="InterPro" id="IPR006059">
    <property type="entry name" value="SBP"/>
</dbReference>
<keyword evidence="3" id="KW-0732">Signal</keyword>
<keyword evidence="2" id="KW-0813">Transport</keyword>
<comment type="caution">
    <text evidence="5">The sequence shown here is derived from an EMBL/GenBank/DDBJ whole genome shotgun (WGS) entry which is preliminary data.</text>
</comment>
<accession>A0ABT6ZE82</accession>